<dbReference type="InterPro" id="IPR005546">
    <property type="entry name" value="Autotransporte_beta"/>
</dbReference>
<feature type="chain" id="PRO_5001626024" description="Autotransporter domain-containing protein" evidence="1">
    <location>
        <begin position="28"/>
        <end position="406"/>
    </location>
</feature>
<keyword evidence="1" id="KW-0732">Signal</keyword>
<dbReference type="STRING" id="1654360.EA58_10120"/>
<dbReference type="Proteomes" id="UP000027192">
    <property type="component" value="Unassembled WGS sequence"/>
</dbReference>
<dbReference type="SMART" id="SM00869">
    <property type="entry name" value="Autotransporter"/>
    <property type="match status" value="1"/>
</dbReference>
<name>A0A066RRJ9_9GAMM</name>
<accession>A0A066RRJ9</accession>
<dbReference type="Gene3D" id="2.40.128.130">
    <property type="entry name" value="Autotransporter beta-domain"/>
    <property type="match status" value="1"/>
</dbReference>
<evidence type="ECO:0000259" key="2">
    <source>
        <dbReference type="SMART" id="SM00869"/>
    </source>
</evidence>
<dbReference type="InterPro" id="IPR036709">
    <property type="entry name" value="Autotransporte_beta_dom_sf"/>
</dbReference>
<protein>
    <recommendedName>
        <fullName evidence="2">Autotransporter domain-containing protein</fullName>
    </recommendedName>
</protein>
<gene>
    <name evidence="3" type="ORF">EA58_10120</name>
</gene>
<dbReference type="Pfam" id="PF03797">
    <property type="entry name" value="Autotransporter"/>
    <property type="match status" value="1"/>
</dbReference>
<organism evidence="3 4">
    <name type="scientific">Photobacterium galatheae</name>
    <dbReference type="NCBI Taxonomy" id="1654360"/>
    <lineage>
        <taxon>Bacteria</taxon>
        <taxon>Pseudomonadati</taxon>
        <taxon>Pseudomonadota</taxon>
        <taxon>Gammaproteobacteria</taxon>
        <taxon>Vibrionales</taxon>
        <taxon>Vibrionaceae</taxon>
        <taxon>Photobacterium</taxon>
    </lineage>
</organism>
<keyword evidence="4" id="KW-1185">Reference proteome</keyword>
<sequence length="406" mass="44545">MRSAYRCHGVWVPVVLLAASVPQSSWADSGKSSFVSSVSDEVMDSLMTLASDVRVDKPSQKESIHPAASIYTPTVALYPGDVSARTSSVRQDSRGRAVYAASNEASAAASYFDNASGGLGTYMRVERSKPQLTFSQYHSGRNQSATSQAYSVTMGGDYLLNNNYLFGLALGMPSYKSADYENENSTDIDGLVASGYFSYFEDAWFLDFTASYALIDTDVNRQVNMYTDPVVSSMDDADSDVWVFTLGGGYVVDYPYAKIALESAVQYTLSDQDRYNERLSKGNSNYVISQVDDVSKLEGTTFITGATISKPFRTSVGIFQPYVKSYLHYDYQFHSDRIVSQFKSSYSSSSLPVITKSEDQFYGRFHAGVSGAFNGKWVAYAEASTLVGLDDMTPSLYSIGVIIPFK</sequence>
<evidence type="ECO:0000313" key="4">
    <source>
        <dbReference type="Proteomes" id="UP000027192"/>
    </source>
</evidence>
<feature type="signal peptide" evidence="1">
    <location>
        <begin position="1"/>
        <end position="27"/>
    </location>
</feature>
<feature type="domain" description="Autotransporter" evidence="2">
    <location>
        <begin position="118"/>
        <end position="394"/>
    </location>
</feature>
<evidence type="ECO:0000313" key="3">
    <source>
        <dbReference type="EMBL" id="KDM91716.1"/>
    </source>
</evidence>
<comment type="caution">
    <text evidence="3">The sequence shown here is derived from an EMBL/GenBank/DDBJ whole genome shotgun (WGS) entry which is preliminary data.</text>
</comment>
<reference evidence="3 4" key="1">
    <citation type="submission" date="2014-04" db="EMBL/GenBank/DDBJ databases">
        <title>Draft genome sequence of Photobacterium halotolerans S2753: a solonamide, ngercheumicin and holomycin producer.</title>
        <authorList>
            <person name="Machado H.R."/>
            <person name="Gram L."/>
        </authorList>
    </citation>
    <scope>NUCLEOTIDE SEQUENCE [LARGE SCALE GENOMIC DNA]</scope>
    <source>
        <strain evidence="3 4">S2753</strain>
    </source>
</reference>
<dbReference type="OrthoDB" id="5809670at2"/>
<dbReference type="SUPFAM" id="SSF103515">
    <property type="entry name" value="Autotransporter"/>
    <property type="match status" value="1"/>
</dbReference>
<proteinExistence type="predicted"/>
<dbReference type="EMBL" id="JMIB01000019">
    <property type="protein sequence ID" value="KDM91716.1"/>
    <property type="molecule type" value="Genomic_DNA"/>
</dbReference>
<dbReference type="AlphaFoldDB" id="A0A066RRJ9"/>
<evidence type="ECO:0000256" key="1">
    <source>
        <dbReference type="SAM" id="SignalP"/>
    </source>
</evidence>